<evidence type="ECO:0000313" key="3">
    <source>
        <dbReference type="Proteomes" id="UP000245697"/>
    </source>
</evidence>
<gene>
    <name evidence="2" type="ORF">BC793_10157</name>
</gene>
<proteinExistence type="predicted"/>
<evidence type="ECO:0000256" key="1">
    <source>
        <dbReference type="SAM" id="SignalP"/>
    </source>
</evidence>
<dbReference type="PROSITE" id="PS51257">
    <property type="entry name" value="PROKAR_LIPOPROTEIN"/>
    <property type="match status" value="1"/>
</dbReference>
<organism evidence="2 3">
    <name type="scientific">Actinoplanes xinjiangensis</name>
    <dbReference type="NCBI Taxonomy" id="512350"/>
    <lineage>
        <taxon>Bacteria</taxon>
        <taxon>Bacillati</taxon>
        <taxon>Actinomycetota</taxon>
        <taxon>Actinomycetes</taxon>
        <taxon>Micromonosporales</taxon>
        <taxon>Micromonosporaceae</taxon>
        <taxon>Actinoplanes</taxon>
    </lineage>
</organism>
<evidence type="ECO:0008006" key="4">
    <source>
        <dbReference type="Google" id="ProtNLM"/>
    </source>
</evidence>
<keyword evidence="1" id="KW-0732">Signal</keyword>
<dbReference type="OrthoDB" id="3295547at2"/>
<evidence type="ECO:0000313" key="2">
    <source>
        <dbReference type="EMBL" id="PWK52048.1"/>
    </source>
</evidence>
<feature type="chain" id="PRO_5016262956" description="DUF3558 domain-containing protein" evidence="1">
    <location>
        <begin position="22"/>
        <end position="184"/>
    </location>
</feature>
<dbReference type="AlphaFoldDB" id="A0A316FTJ4"/>
<dbReference type="RefSeq" id="WP_109588497.1">
    <property type="nucleotide sequence ID" value="NZ_BONA01000021.1"/>
</dbReference>
<comment type="caution">
    <text evidence="2">The sequence shown here is derived from an EMBL/GenBank/DDBJ whole genome shotgun (WGS) entry which is preliminary data.</text>
</comment>
<name>A0A316FTJ4_9ACTN</name>
<dbReference type="EMBL" id="QGGR01000001">
    <property type="protein sequence ID" value="PWK52048.1"/>
    <property type="molecule type" value="Genomic_DNA"/>
</dbReference>
<reference evidence="2 3" key="1">
    <citation type="submission" date="2018-05" db="EMBL/GenBank/DDBJ databases">
        <title>Genomic Encyclopedia of Archaeal and Bacterial Type Strains, Phase II (KMG-II): from individual species to whole genera.</title>
        <authorList>
            <person name="Goeker M."/>
        </authorList>
    </citation>
    <scope>NUCLEOTIDE SEQUENCE [LARGE SCALE GENOMIC DNA]</scope>
    <source>
        <strain evidence="2 3">DSM 45184</strain>
    </source>
</reference>
<keyword evidence="3" id="KW-1185">Reference proteome</keyword>
<dbReference type="Proteomes" id="UP000245697">
    <property type="component" value="Unassembled WGS sequence"/>
</dbReference>
<feature type="signal peptide" evidence="1">
    <location>
        <begin position="1"/>
        <end position="21"/>
    </location>
</feature>
<protein>
    <recommendedName>
        <fullName evidence="4">DUF3558 domain-containing protein</fullName>
    </recommendedName>
</protein>
<accession>A0A316FTJ4</accession>
<sequence>MRVRVITAALLIVLAGGCARGDVTTGAPAPVPARSGAPAPDVHDRWKSCDTAAPPSVDDWFTAGQDALGLPRLDDGFRPVAAIVCRVEMREVPGTGMVAIAEEVRADDLTALLSALRLPDEPATAEACTEELPLVPWLALVDRDGRWIRPGVPIDSCRKPRIEFRQAYGALVTTVVTSRRLPGR</sequence>